<dbReference type="Proteomes" id="UP001281761">
    <property type="component" value="Unassembled WGS sequence"/>
</dbReference>
<dbReference type="EMBL" id="JARBJD010000178">
    <property type="protein sequence ID" value="KAK2948366.1"/>
    <property type="molecule type" value="Genomic_DNA"/>
</dbReference>
<evidence type="ECO:0000313" key="2">
    <source>
        <dbReference type="Proteomes" id="UP001281761"/>
    </source>
</evidence>
<reference evidence="1 2" key="1">
    <citation type="journal article" date="2022" name="bioRxiv">
        <title>Genomics of Preaxostyla Flagellates Illuminates Evolutionary Transitions and the Path Towards Mitochondrial Loss.</title>
        <authorList>
            <person name="Novak L.V.F."/>
            <person name="Treitli S.C."/>
            <person name="Pyrih J."/>
            <person name="Halakuc P."/>
            <person name="Pipaliya S.V."/>
            <person name="Vacek V."/>
            <person name="Brzon O."/>
            <person name="Soukal P."/>
            <person name="Eme L."/>
            <person name="Dacks J.B."/>
            <person name="Karnkowska A."/>
            <person name="Elias M."/>
            <person name="Hampl V."/>
        </authorList>
    </citation>
    <scope>NUCLEOTIDE SEQUENCE [LARGE SCALE GENOMIC DNA]</scope>
    <source>
        <strain evidence="1">NAU3</strain>
        <tissue evidence="1">Gut</tissue>
    </source>
</reference>
<organism evidence="1 2">
    <name type="scientific">Blattamonas nauphoetae</name>
    <dbReference type="NCBI Taxonomy" id="2049346"/>
    <lineage>
        <taxon>Eukaryota</taxon>
        <taxon>Metamonada</taxon>
        <taxon>Preaxostyla</taxon>
        <taxon>Oxymonadida</taxon>
        <taxon>Blattamonas</taxon>
    </lineage>
</organism>
<accession>A0ABQ9X833</accession>
<comment type="caution">
    <text evidence="1">The sequence shown here is derived from an EMBL/GenBank/DDBJ whole genome shotgun (WGS) entry which is preliminary data.</text>
</comment>
<name>A0ABQ9X833_9EUKA</name>
<proteinExistence type="predicted"/>
<keyword evidence="2" id="KW-1185">Reference proteome</keyword>
<gene>
    <name evidence="1" type="ORF">BLNAU_16712</name>
</gene>
<sequence length="266" mass="30175">MYKSGDLLFELVPRHDSIDGFVNAMLSLIASSDSRIIDSVLTFVETVYNHSSIKHRIKMLNSNLIPGVMNIIQPRPGSLPTNMNLHARVIRFLANGLLRARSLESAVVSGSSSQSQMNDAIFERIVVPSEANIRFFCANRYIYSRGEFAQSHLNLFFKMLQICAYHSSTCTFVVSLPIALAIISLSTFLYSDFVKRLFNELISMLLKWRIYGPHTFRMGKTVIRALNSEGLDDVLDQALLTFNPNYHPNMPHRSKIFAFYHGMNCL</sequence>
<evidence type="ECO:0000313" key="1">
    <source>
        <dbReference type="EMBL" id="KAK2948366.1"/>
    </source>
</evidence>
<protein>
    <submittedName>
        <fullName evidence="1">Uncharacterized protein</fullName>
    </submittedName>
</protein>